<organism evidence="1 2">
    <name type="scientific">Eumeta variegata</name>
    <name type="common">Bagworm moth</name>
    <name type="synonym">Eumeta japonica</name>
    <dbReference type="NCBI Taxonomy" id="151549"/>
    <lineage>
        <taxon>Eukaryota</taxon>
        <taxon>Metazoa</taxon>
        <taxon>Ecdysozoa</taxon>
        <taxon>Arthropoda</taxon>
        <taxon>Hexapoda</taxon>
        <taxon>Insecta</taxon>
        <taxon>Pterygota</taxon>
        <taxon>Neoptera</taxon>
        <taxon>Endopterygota</taxon>
        <taxon>Lepidoptera</taxon>
        <taxon>Glossata</taxon>
        <taxon>Ditrysia</taxon>
        <taxon>Tineoidea</taxon>
        <taxon>Psychidae</taxon>
        <taxon>Oiketicinae</taxon>
        <taxon>Eumeta</taxon>
    </lineage>
</organism>
<keyword evidence="2" id="KW-1185">Reference proteome</keyword>
<evidence type="ECO:0000313" key="1">
    <source>
        <dbReference type="EMBL" id="GBP56140.1"/>
    </source>
</evidence>
<reference evidence="1 2" key="1">
    <citation type="journal article" date="2019" name="Commun. Biol.">
        <title>The bagworm genome reveals a unique fibroin gene that provides high tensile strength.</title>
        <authorList>
            <person name="Kono N."/>
            <person name="Nakamura H."/>
            <person name="Ohtoshi R."/>
            <person name="Tomita M."/>
            <person name="Numata K."/>
            <person name="Arakawa K."/>
        </authorList>
    </citation>
    <scope>NUCLEOTIDE SEQUENCE [LARGE SCALE GENOMIC DNA]</scope>
</reference>
<name>A0A4C1WZ71_EUMVA</name>
<comment type="caution">
    <text evidence="1">The sequence shown here is derived from an EMBL/GenBank/DDBJ whole genome shotgun (WGS) entry which is preliminary data.</text>
</comment>
<accession>A0A4C1WZ71</accession>
<protein>
    <submittedName>
        <fullName evidence="1">Uncharacterized protein</fullName>
    </submittedName>
</protein>
<dbReference type="AlphaFoldDB" id="A0A4C1WZ71"/>
<dbReference type="EMBL" id="BGZK01000686">
    <property type="protein sequence ID" value="GBP56140.1"/>
    <property type="molecule type" value="Genomic_DNA"/>
</dbReference>
<proteinExistence type="predicted"/>
<dbReference type="Proteomes" id="UP000299102">
    <property type="component" value="Unassembled WGS sequence"/>
</dbReference>
<gene>
    <name evidence="1" type="ORF">EVAR_23579_1</name>
</gene>
<evidence type="ECO:0000313" key="2">
    <source>
        <dbReference type="Proteomes" id="UP000299102"/>
    </source>
</evidence>
<sequence>MNILESCMSASVRDCFQIGLVQCTPGAALMRHWPPMALSFSEKVDFMEIGWRRAAGGGRELTANRFKQFPRPPRAALSRYKSVPSVPVITLFNSLRLKTDRFM</sequence>